<sequence>MIWMWLTFSLLLLMAAWLLMIPLRRAALVEKRQRALEEGDDAAAQNVAVYRRREASLEAALERGDIDQERFDEDLKELQRALLDDTVHLRRSPLKSSTAGRVVVPLVIVLVVAASLGWYSHEGAEGDLALHQAIKSVREDPQRTPQQLMTTLEQQARQQPDNPNVWRTLYPLYRDGGQLDKAEQALDRLIVLEGRKAWWLAEKAQITYFANQRQLTPEVQALVDETLAMDPNEPTLMGLLGVDAFEEQQYQQAIDYWRRALAADIPPVIANAMQEGIRVATQRLDSANGTAAVSGNRVTVRLSLAEGLADRLPQDASIFVVARDSAGQLPPLAIQQLRPNQLPATVVLSEANAMSPAATLKDAAEVRLVARVSASGQAQAQPGDLMGERKGVAVSASDQDPVALIIDQVVE</sequence>
<organism evidence="8 9">
    <name type="scientific">Halomonas cupida</name>
    <dbReference type="NCBI Taxonomy" id="44933"/>
    <lineage>
        <taxon>Bacteria</taxon>
        <taxon>Pseudomonadati</taxon>
        <taxon>Pseudomonadota</taxon>
        <taxon>Gammaproteobacteria</taxon>
        <taxon>Oceanospirillales</taxon>
        <taxon>Halomonadaceae</taxon>
        <taxon>Halomonas</taxon>
    </lineage>
</organism>
<dbReference type="InterPro" id="IPR056412">
    <property type="entry name" value="Ig_CycH"/>
</dbReference>
<dbReference type="OrthoDB" id="9776053at2"/>
<evidence type="ECO:0000259" key="5">
    <source>
        <dbReference type="Pfam" id="PF23892"/>
    </source>
</evidence>
<dbReference type="EMBL" id="BJXU01000041">
    <property type="protein sequence ID" value="GEN23455.1"/>
    <property type="molecule type" value="Genomic_DNA"/>
</dbReference>
<dbReference type="RefSeq" id="WP_073435013.1">
    <property type="nucleotide sequence ID" value="NZ_BJXU01000041.1"/>
</dbReference>
<comment type="subcellular location">
    <subcellularLocation>
        <location evidence="1">Cell envelope</location>
    </subcellularLocation>
</comment>
<evidence type="ECO:0000313" key="8">
    <source>
        <dbReference type="EMBL" id="SHM00490.1"/>
    </source>
</evidence>
<dbReference type="Proteomes" id="UP000184123">
    <property type="component" value="Unassembled WGS sequence"/>
</dbReference>
<dbReference type="EMBL" id="FRCA01000004">
    <property type="protein sequence ID" value="SHM00490.1"/>
    <property type="molecule type" value="Genomic_DNA"/>
</dbReference>
<keyword evidence="10" id="KW-1185">Reference proteome</keyword>
<evidence type="ECO:0000259" key="6">
    <source>
        <dbReference type="Pfam" id="PF23914"/>
    </source>
</evidence>
<feature type="domain" description="Cytochrome c-type biogenesis protein H TPR" evidence="6">
    <location>
        <begin position="146"/>
        <end position="261"/>
    </location>
</feature>
<dbReference type="InterPro" id="IPR017560">
    <property type="entry name" value="Cyt_c_biogenesis_CcmI"/>
</dbReference>
<dbReference type="Pfam" id="PF23892">
    <property type="entry name" value="Ig_CycH"/>
    <property type="match status" value="1"/>
</dbReference>
<dbReference type="GO" id="GO:0005886">
    <property type="term" value="C:plasma membrane"/>
    <property type="evidence" value="ECO:0007669"/>
    <property type="project" value="TreeGrafter"/>
</dbReference>
<reference evidence="7 10" key="2">
    <citation type="submission" date="2019-07" db="EMBL/GenBank/DDBJ databases">
        <title>Whole genome shotgun sequence of Halomonas cupida NBRC 102219.</title>
        <authorList>
            <person name="Hosoyama A."/>
            <person name="Uohara A."/>
            <person name="Ohji S."/>
            <person name="Ichikawa N."/>
        </authorList>
    </citation>
    <scope>NUCLEOTIDE SEQUENCE [LARGE SCALE GENOMIC DNA]</scope>
    <source>
        <strain evidence="7 10">NBRC 102219</strain>
    </source>
</reference>
<reference evidence="8 9" key="1">
    <citation type="submission" date="2016-11" db="EMBL/GenBank/DDBJ databases">
        <authorList>
            <person name="Jaros S."/>
            <person name="Januszkiewicz K."/>
            <person name="Wedrychowicz H."/>
        </authorList>
    </citation>
    <scope>NUCLEOTIDE SEQUENCE [LARGE SCALE GENOMIC DNA]</scope>
    <source>
        <strain evidence="8 9">DSM 4740</strain>
    </source>
</reference>
<keyword evidence="3" id="KW-0201">Cytochrome c-type biogenesis</keyword>
<dbReference type="Proteomes" id="UP000321726">
    <property type="component" value="Unassembled WGS sequence"/>
</dbReference>
<evidence type="ECO:0000256" key="4">
    <source>
        <dbReference type="ARBA" id="ARBA00022803"/>
    </source>
</evidence>
<proteinExistence type="predicted"/>
<dbReference type="InterPro" id="IPR056413">
    <property type="entry name" value="TPR_CcmH_CycH"/>
</dbReference>
<evidence type="ECO:0000313" key="10">
    <source>
        <dbReference type="Proteomes" id="UP000321726"/>
    </source>
</evidence>
<dbReference type="STRING" id="44933.SAMN05660971_01984"/>
<dbReference type="PANTHER" id="PTHR47870:SF4">
    <property type="entry name" value="CYTOCHROME C-TYPE BIOGENESIS PROTEIN CYCH"/>
    <property type="match status" value="1"/>
</dbReference>
<evidence type="ECO:0000256" key="1">
    <source>
        <dbReference type="ARBA" id="ARBA00004196"/>
    </source>
</evidence>
<feature type="domain" description="Cytochrome c-type biogenesis protein H Ig-like" evidence="5">
    <location>
        <begin position="298"/>
        <end position="407"/>
    </location>
</feature>
<dbReference type="GO" id="GO:0017004">
    <property type="term" value="P:cytochrome complex assembly"/>
    <property type="evidence" value="ECO:0007669"/>
    <property type="project" value="UniProtKB-KW"/>
</dbReference>
<accession>A0A1M7F924</accession>
<evidence type="ECO:0000313" key="9">
    <source>
        <dbReference type="Proteomes" id="UP000184123"/>
    </source>
</evidence>
<keyword evidence="2" id="KW-0677">Repeat</keyword>
<evidence type="ECO:0000256" key="2">
    <source>
        <dbReference type="ARBA" id="ARBA00022737"/>
    </source>
</evidence>
<name>A0A1M7F924_9GAMM</name>
<dbReference type="Gene3D" id="1.25.40.10">
    <property type="entry name" value="Tetratricopeptide repeat domain"/>
    <property type="match status" value="1"/>
</dbReference>
<dbReference type="SUPFAM" id="SSF48452">
    <property type="entry name" value="TPR-like"/>
    <property type="match status" value="1"/>
</dbReference>
<gene>
    <name evidence="7" type="ORF">HCU01_14040</name>
    <name evidence="8" type="ORF">SAMN05660971_01984</name>
</gene>
<dbReference type="PANTHER" id="PTHR47870">
    <property type="entry name" value="CYTOCHROME C-TYPE BIOGENESIS PROTEIN CCMH"/>
    <property type="match status" value="1"/>
</dbReference>
<evidence type="ECO:0000313" key="7">
    <source>
        <dbReference type="EMBL" id="GEN23455.1"/>
    </source>
</evidence>
<dbReference type="InterPro" id="IPR051263">
    <property type="entry name" value="C-type_cytochrome_biogenesis"/>
</dbReference>
<dbReference type="NCBIfam" id="TIGR03142">
    <property type="entry name" value="cytochro_ccmI"/>
    <property type="match status" value="1"/>
</dbReference>
<dbReference type="Pfam" id="PF23914">
    <property type="entry name" value="TPR_CcmH_CycH"/>
    <property type="match status" value="1"/>
</dbReference>
<dbReference type="AlphaFoldDB" id="A0A1M7F924"/>
<protein>
    <submittedName>
        <fullName evidence="7">C-type cytochrome biogenesis protein CcmI</fullName>
    </submittedName>
    <submittedName>
        <fullName evidence="8">Cytochrome c-type biogenesis protein CcmH</fullName>
    </submittedName>
</protein>
<dbReference type="GO" id="GO:0030313">
    <property type="term" value="C:cell envelope"/>
    <property type="evidence" value="ECO:0007669"/>
    <property type="project" value="UniProtKB-SubCell"/>
</dbReference>
<dbReference type="InterPro" id="IPR011990">
    <property type="entry name" value="TPR-like_helical_dom_sf"/>
</dbReference>
<evidence type="ECO:0000256" key="3">
    <source>
        <dbReference type="ARBA" id="ARBA00022748"/>
    </source>
</evidence>
<keyword evidence="4" id="KW-0802">TPR repeat</keyword>